<evidence type="ECO:0000256" key="1">
    <source>
        <dbReference type="ARBA" id="ARBA00004651"/>
    </source>
</evidence>
<evidence type="ECO:0008006" key="10">
    <source>
        <dbReference type="Google" id="ProtNLM"/>
    </source>
</evidence>
<sequence length="163" mass="16261">MSGWTAAAAALLLCGVAPAACGAATGPVRRRVPAQNLTTTLLSLVILLLAQGYGRPAYTDPALVLAVLGPAGTLLYVRLLADQLAAHPPRPRSLLAVTALSYTAVPAVVLPLCVATGPGRAMVKLLVIGVLLVLGSRVAARAVTAAVSAGHGRTGPAEGMSDG</sequence>
<dbReference type="Proteomes" id="UP000048965">
    <property type="component" value="Unassembled WGS sequence"/>
</dbReference>
<feature type="chain" id="PRO_5038574431" description="Multisubunit sodium/proton antiporter MrpF subunit" evidence="7">
    <location>
        <begin position="20"/>
        <end position="163"/>
    </location>
</feature>
<keyword evidence="5 6" id="KW-0472">Membrane</keyword>
<feature type="transmembrane region" description="Helical" evidence="6">
    <location>
        <begin position="62"/>
        <end position="81"/>
    </location>
</feature>
<proteinExistence type="predicted"/>
<evidence type="ECO:0000256" key="3">
    <source>
        <dbReference type="ARBA" id="ARBA00022692"/>
    </source>
</evidence>
<comment type="caution">
    <text evidence="8">The sequence shown here is derived from an EMBL/GenBank/DDBJ whole genome shotgun (WGS) entry which is preliminary data.</text>
</comment>
<dbReference type="RefSeq" id="WP_042160294.1">
    <property type="nucleotide sequence ID" value="NZ_BBNO01000009.1"/>
</dbReference>
<gene>
    <name evidence="8" type="ORF">TPA0598_09_00890</name>
</gene>
<feature type="transmembrane region" description="Helical" evidence="6">
    <location>
        <begin position="121"/>
        <end position="140"/>
    </location>
</feature>
<reference evidence="8 9" key="2">
    <citation type="journal article" date="2015" name="Stand. Genomic Sci.">
        <title>Draft genome sequence of marine-derived Streptomyces sp. TP-A0598, a producer of anti-MRSA antibiotic lydicamycins.</title>
        <authorList>
            <person name="Komaki H."/>
            <person name="Ichikawa N."/>
            <person name="Hosoyama A."/>
            <person name="Fujita N."/>
            <person name="Igarashi Y."/>
        </authorList>
    </citation>
    <scope>NUCLEOTIDE SEQUENCE [LARGE SCALE GENOMIC DNA]</scope>
    <source>
        <strain evidence="8 9">NBRC 110027</strain>
    </source>
</reference>
<dbReference type="InterPro" id="IPR007208">
    <property type="entry name" value="MrpF/PhaF-like"/>
</dbReference>
<dbReference type="GO" id="GO:0015075">
    <property type="term" value="F:monoatomic ion transmembrane transporter activity"/>
    <property type="evidence" value="ECO:0007669"/>
    <property type="project" value="InterPro"/>
</dbReference>
<feature type="transmembrane region" description="Helical" evidence="6">
    <location>
        <begin position="93"/>
        <end position="114"/>
    </location>
</feature>
<dbReference type="Pfam" id="PF04066">
    <property type="entry name" value="MrpF_PhaF"/>
    <property type="match status" value="1"/>
</dbReference>
<feature type="signal peptide" evidence="7">
    <location>
        <begin position="1"/>
        <end position="19"/>
    </location>
</feature>
<evidence type="ECO:0000256" key="2">
    <source>
        <dbReference type="ARBA" id="ARBA00022475"/>
    </source>
</evidence>
<keyword evidence="4 6" id="KW-1133">Transmembrane helix</keyword>
<dbReference type="OrthoDB" id="4332175at2"/>
<evidence type="ECO:0000313" key="8">
    <source>
        <dbReference type="EMBL" id="GAO11798.1"/>
    </source>
</evidence>
<reference evidence="9" key="1">
    <citation type="submission" date="2014-09" db="EMBL/GenBank/DDBJ databases">
        <title>Whole genome shotgun sequence of Streptomyces sp. NBRC 110027.</title>
        <authorList>
            <person name="Komaki H."/>
            <person name="Ichikawa N."/>
            <person name="Katano-Makiyama Y."/>
            <person name="Hosoyama A."/>
            <person name="Hashimoto M."/>
            <person name="Uohara A."/>
            <person name="Kitahashi Y."/>
            <person name="Ohji S."/>
            <person name="Kimura A."/>
            <person name="Yamazoe A."/>
            <person name="Igarashi Y."/>
            <person name="Fujita N."/>
        </authorList>
    </citation>
    <scope>NUCLEOTIDE SEQUENCE [LARGE SCALE GENOMIC DNA]</scope>
    <source>
        <strain evidence="9">NBRC 110027</strain>
    </source>
</reference>
<evidence type="ECO:0000256" key="5">
    <source>
        <dbReference type="ARBA" id="ARBA00023136"/>
    </source>
</evidence>
<evidence type="ECO:0000256" key="7">
    <source>
        <dbReference type="SAM" id="SignalP"/>
    </source>
</evidence>
<keyword evidence="2" id="KW-1003">Cell membrane</keyword>
<accession>A0A0P4RET8</accession>
<keyword evidence="3 6" id="KW-0812">Transmembrane</keyword>
<protein>
    <recommendedName>
        <fullName evidence="10">Multisubunit sodium/proton antiporter MrpF subunit</fullName>
    </recommendedName>
</protein>
<evidence type="ECO:0000256" key="6">
    <source>
        <dbReference type="SAM" id="Phobius"/>
    </source>
</evidence>
<comment type="subcellular location">
    <subcellularLocation>
        <location evidence="1">Cell membrane</location>
        <topology evidence="1">Multi-pass membrane protein</topology>
    </subcellularLocation>
</comment>
<keyword evidence="7" id="KW-0732">Signal</keyword>
<dbReference type="EMBL" id="BBNO01000009">
    <property type="protein sequence ID" value="GAO11798.1"/>
    <property type="molecule type" value="Genomic_DNA"/>
</dbReference>
<evidence type="ECO:0000313" key="9">
    <source>
        <dbReference type="Proteomes" id="UP000048965"/>
    </source>
</evidence>
<keyword evidence="9" id="KW-1185">Reference proteome</keyword>
<name>A0A0P4RET8_9ACTN</name>
<feature type="transmembrane region" description="Helical" evidence="6">
    <location>
        <begin position="32"/>
        <end position="50"/>
    </location>
</feature>
<evidence type="ECO:0000256" key="4">
    <source>
        <dbReference type="ARBA" id="ARBA00022989"/>
    </source>
</evidence>
<organism evidence="8 9">
    <name type="scientific">Streptomyces lydicamycinicus</name>
    <dbReference type="NCBI Taxonomy" id="1546107"/>
    <lineage>
        <taxon>Bacteria</taxon>
        <taxon>Bacillati</taxon>
        <taxon>Actinomycetota</taxon>
        <taxon>Actinomycetes</taxon>
        <taxon>Kitasatosporales</taxon>
        <taxon>Streptomycetaceae</taxon>
        <taxon>Streptomyces</taxon>
    </lineage>
</organism>
<dbReference type="AlphaFoldDB" id="A0A0P4RET8"/>
<dbReference type="GO" id="GO:0005886">
    <property type="term" value="C:plasma membrane"/>
    <property type="evidence" value="ECO:0007669"/>
    <property type="project" value="UniProtKB-SubCell"/>
</dbReference>